<comment type="caution">
    <text evidence="1">The sequence shown here is derived from an EMBL/GenBank/DDBJ whole genome shotgun (WGS) entry which is preliminary data.</text>
</comment>
<dbReference type="RefSeq" id="WP_285324531.1">
    <property type="nucleotide sequence ID" value="NZ_JARGCK010000027.1"/>
</dbReference>
<evidence type="ECO:0000313" key="1">
    <source>
        <dbReference type="EMBL" id="MDK9867150.1"/>
    </source>
</evidence>
<dbReference type="AlphaFoldDB" id="A0AAW7APY6"/>
<protein>
    <submittedName>
        <fullName evidence="1">Uncharacterized protein</fullName>
    </submittedName>
</protein>
<reference evidence="1" key="1">
    <citation type="journal article" date="2023" name="Int. J. Mol. Sci.">
        <title>Antibiotic Resistance/Susceptibility Profiles of Staphylococcus equorum Strains from Cheese, and Genome Analysis for Antibiotic Resistance Genes.</title>
        <authorList>
            <person name="Vazquez L."/>
            <person name="Srednik M.E."/>
            <person name="Rodriguez J."/>
            <person name="Florez A.B."/>
            <person name="Mayo B."/>
        </authorList>
    </citation>
    <scope>NUCLEOTIDE SEQUENCE</scope>
    <source>
        <strain evidence="1">5A3I</strain>
    </source>
</reference>
<reference evidence="1" key="2">
    <citation type="submission" date="2023-03" db="EMBL/GenBank/DDBJ databases">
        <authorList>
            <person name="Vazquez L."/>
            <person name="Rodriguez J."/>
            <person name="Mayo B."/>
            <person name="Florez A.B."/>
        </authorList>
    </citation>
    <scope>NUCLEOTIDE SEQUENCE</scope>
    <source>
        <strain evidence="1">5A3I</strain>
    </source>
</reference>
<sequence length="234" mass="27112">MADIESLRRDINEITNRAKSTIVFDKQKEFKEGIKEIESTYGDTYTTDALNEKLGEYKRNKLDEITNQLNQFDDKSQKLVDKTDSRIGGIESELSTAMDPNTQYELEKHNYILNKLQNELSSTFTGQRPTTNELDEVLNQAKYNKLYANALLQTKNLLIQNIDKNSNVEETSKAILKSHVQGELNEIKNKVLPKEYHEFRELKKQLHHSKVASKDKTTMFKFMLGMNNEAKTKQ</sequence>
<accession>A0AAW7APY6</accession>
<evidence type="ECO:0000313" key="2">
    <source>
        <dbReference type="Proteomes" id="UP001174037"/>
    </source>
</evidence>
<name>A0AAW7APY6_9STAP</name>
<dbReference type="EMBL" id="JARGCK010000027">
    <property type="protein sequence ID" value="MDK9867150.1"/>
    <property type="molecule type" value="Genomic_DNA"/>
</dbReference>
<gene>
    <name evidence="1" type="ORF">P1A27_14560</name>
</gene>
<organism evidence="1 2">
    <name type="scientific">Staphylococcus equorum</name>
    <dbReference type="NCBI Taxonomy" id="246432"/>
    <lineage>
        <taxon>Bacteria</taxon>
        <taxon>Bacillati</taxon>
        <taxon>Bacillota</taxon>
        <taxon>Bacilli</taxon>
        <taxon>Bacillales</taxon>
        <taxon>Staphylococcaceae</taxon>
        <taxon>Staphylococcus</taxon>
    </lineage>
</organism>
<proteinExistence type="predicted"/>
<dbReference type="Proteomes" id="UP001174037">
    <property type="component" value="Unassembled WGS sequence"/>
</dbReference>